<accession>A0A2N3X0C9</accession>
<dbReference type="Proteomes" id="UP000233750">
    <property type="component" value="Unassembled WGS sequence"/>
</dbReference>
<dbReference type="Gene3D" id="1.10.260.40">
    <property type="entry name" value="lambda repressor-like DNA-binding domains"/>
    <property type="match status" value="1"/>
</dbReference>
<evidence type="ECO:0000256" key="4">
    <source>
        <dbReference type="SAM" id="MobiDB-lite"/>
    </source>
</evidence>
<dbReference type="PANTHER" id="PTHR30146">
    <property type="entry name" value="LACI-RELATED TRANSCRIPTIONAL REPRESSOR"/>
    <property type="match status" value="1"/>
</dbReference>
<dbReference type="Proteomes" id="UP000550260">
    <property type="component" value="Unassembled WGS sequence"/>
</dbReference>
<feature type="compositionally biased region" description="Polar residues" evidence="4">
    <location>
        <begin position="341"/>
        <end position="351"/>
    </location>
</feature>
<organism evidence="7 8">
    <name type="scientific">Amycolatopsis echigonensis</name>
    <dbReference type="NCBI Taxonomy" id="2576905"/>
    <lineage>
        <taxon>Bacteria</taxon>
        <taxon>Bacillati</taxon>
        <taxon>Actinomycetota</taxon>
        <taxon>Actinomycetes</taxon>
        <taxon>Pseudonocardiales</taxon>
        <taxon>Pseudonocardiaceae</taxon>
        <taxon>Amycolatopsis</taxon>
    </lineage>
</organism>
<dbReference type="SUPFAM" id="SSF47413">
    <property type="entry name" value="lambda repressor-like DNA-binding domains"/>
    <property type="match status" value="1"/>
</dbReference>
<evidence type="ECO:0000256" key="1">
    <source>
        <dbReference type="ARBA" id="ARBA00023015"/>
    </source>
</evidence>
<accession>A0A8E1VZC4</accession>
<evidence type="ECO:0000313" key="9">
    <source>
        <dbReference type="Proteomes" id="UP000550260"/>
    </source>
</evidence>
<protein>
    <submittedName>
        <fullName evidence="6">LacI family DNA-binding transcriptional regulator</fullName>
    </submittedName>
    <submittedName>
        <fullName evidence="7">LacI family transcriptional regulator</fullName>
    </submittedName>
</protein>
<dbReference type="OrthoDB" id="3467214at2"/>
<keyword evidence="2 6" id="KW-0238">DNA-binding</keyword>
<dbReference type="InterPro" id="IPR046335">
    <property type="entry name" value="LacI/GalR-like_sensor"/>
</dbReference>
<reference evidence="7 8" key="1">
    <citation type="submission" date="2017-12" db="EMBL/GenBank/DDBJ databases">
        <title>Sequencing the genomes of 1000 Actinobacteria strains.</title>
        <authorList>
            <person name="Klenk H.-P."/>
        </authorList>
    </citation>
    <scope>NUCLEOTIDE SEQUENCE [LARGE SCALE GENOMIC DNA]</scope>
    <source>
        <strain evidence="7 8">DSM 45165</strain>
    </source>
</reference>
<keyword evidence="8" id="KW-1185">Reference proteome</keyword>
<evidence type="ECO:0000313" key="7">
    <source>
        <dbReference type="EMBL" id="PKV99575.1"/>
    </source>
</evidence>
<evidence type="ECO:0000256" key="3">
    <source>
        <dbReference type="ARBA" id="ARBA00023163"/>
    </source>
</evidence>
<dbReference type="SUPFAM" id="SSF53822">
    <property type="entry name" value="Periplasmic binding protein-like I"/>
    <property type="match status" value="1"/>
</dbReference>
<dbReference type="EMBL" id="PJMY01000002">
    <property type="protein sequence ID" value="PKV99575.1"/>
    <property type="molecule type" value="Genomic_DNA"/>
</dbReference>
<evidence type="ECO:0000259" key="5">
    <source>
        <dbReference type="PROSITE" id="PS50932"/>
    </source>
</evidence>
<dbReference type="Pfam" id="PF00356">
    <property type="entry name" value="LacI"/>
    <property type="match status" value="1"/>
</dbReference>
<dbReference type="GO" id="GO:0003700">
    <property type="term" value="F:DNA-binding transcription factor activity"/>
    <property type="evidence" value="ECO:0007669"/>
    <property type="project" value="TreeGrafter"/>
</dbReference>
<dbReference type="Gene3D" id="3.40.50.2300">
    <property type="match status" value="2"/>
</dbReference>
<dbReference type="PROSITE" id="PS50932">
    <property type="entry name" value="HTH_LACI_2"/>
    <property type="match status" value="1"/>
</dbReference>
<comment type="caution">
    <text evidence="7">The sequence shown here is derived from an EMBL/GenBank/DDBJ whole genome shotgun (WGS) entry which is preliminary data.</text>
</comment>
<dbReference type="Pfam" id="PF13377">
    <property type="entry name" value="Peripla_BP_3"/>
    <property type="match status" value="1"/>
</dbReference>
<evidence type="ECO:0000313" key="8">
    <source>
        <dbReference type="Proteomes" id="UP000233750"/>
    </source>
</evidence>
<dbReference type="CDD" id="cd01392">
    <property type="entry name" value="HTH_LacI"/>
    <property type="match status" value="1"/>
</dbReference>
<dbReference type="CDD" id="cd06267">
    <property type="entry name" value="PBP1_LacI_sugar_binding-like"/>
    <property type="match status" value="1"/>
</dbReference>
<dbReference type="SMART" id="SM00354">
    <property type="entry name" value="HTH_LACI"/>
    <property type="match status" value="1"/>
</dbReference>
<evidence type="ECO:0000313" key="6">
    <source>
        <dbReference type="EMBL" id="MBB2501204.1"/>
    </source>
</evidence>
<feature type="domain" description="HTH lacI-type" evidence="5">
    <location>
        <begin position="3"/>
        <end position="57"/>
    </location>
</feature>
<proteinExistence type="predicted"/>
<name>A0A2N3X0C9_9PSEU</name>
<dbReference type="AlphaFoldDB" id="A0A2N3X0C9"/>
<dbReference type="GO" id="GO:0000976">
    <property type="term" value="F:transcription cis-regulatory region binding"/>
    <property type="evidence" value="ECO:0007669"/>
    <property type="project" value="TreeGrafter"/>
</dbReference>
<keyword evidence="1" id="KW-0805">Transcription regulation</keyword>
<dbReference type="InterPro" id="IPR000843">
    <property type="entry name" value="HTH_LacI"/>
</dbReference>
<dbReference type="PROSITE" id="PS00356">
    <property type="entry name" value="HTH_LACI_1"/>
    <property type="match status" value="1"/>
</dbReference>
<feature type="region of interest" description="Disordered" evidence="4">
    <location>
        <begin position="324"/>
        <end position="351"/>
    </location>
</feature>
<keyword evidence="3" id="KW-0804">Transcription</keyword>
<reference evidence="6 9" key="2">
    <citation type="submission" date="2020-08" db="EMBL/GenBank/DDBJ databases">
        <title>Amycolatopsis echigonensis JCM 21831.</title>
        <authorList>
            <person name="Tedsree N."/>
            <person name="Kuncharoen N."/>
            <person name="Likhitwitayawuid K."/>
            <person name="Tanasupawat S."/>
        </authorList>
    </citation>
    <scope>NUCLEOTIDE SEQUENCE [LARGE SCALE GENOMIC DNA]</scope>
    <source>
        <strain evidence="6 9">JCM 21831</strain>
    </source>
</reference>
<sequence length="351" mass="37503">MAVSLQDVADAAGVSIATASRALGSKGRVSEATMRLVRETADRLGYQVNVLGKALREGSDGVVGIVVPMVSNPFYASLVHEFEDQLAAFNLKLLIADSHGELDREIERLEALASRRVKGIFVVPAYFDRSRPTIVDVAQRLPVVQVDRRVEDDADLSFVGVDNAAGIDQVLRHVSGQGAETVAFVGADNRTSVGRERRQAFAASAKRLGLTVQKPVIDRYLFEFGLSAASQLMRRSKLPDAVIAGDDLIATGLLAGFVRQGRSVPEDVMITGFDGTILADICSPTLTTAQQPMAKIAEVAVNQLMRQIDDATAAGSHTRLRTTLRQGGSTGRQPLAEASHGVTSGSRQPRG</sequence>
<dbReference type="RefSeq" id="WP_101434142.1">
    <property type="nucleotide sequence ID" value="NZ_JACJHR010000025.1"/>
</dbReference>
<dbReference type="EMBL" id="JACJHR010000025">
    <property type="protein sequence ID" value="MBB2501204.1"/>
    <property type="molecule type" value="Genomic_DNA"/>
</dbReference>
<evidence type="ECO:0000256" key="2">
    <source>
        <dbReference type="ARBA" id="ARBA00023125"/>
    </source>
</evidence>
<dbReference type="PANTHER" id="PTHR30146:SF153">
    <property type="entry name" value="LACTOSE OPERON REPRESSOR"/>
    <property type="match status" value="1"/>
</dbReference>
<dbReference type="InterPro" id="IPR010982">
    <property type="entry name" value="Lambda_DNA-bd_dom_sf"/>
</dbReference>
<gene>
    <name evidence="7" type="ORF">ATK30_0554</name>
    <name evidence="6" type="ORF">H5411_18965</name>
</gene>
<dbReference type="InterPro" id="IPR028082">
    <property type="entry name" value="Peripla_BP_I"/>
</dbReference>